<reference evidence="2 3" key="1">
    <citation type="submission" date="2016-12" db="EMBL/GenBank/DDBJ databases">
        <title>Study of bacterial adaptation to deep sea.</title>
        <authorList>
            <person name="Song J."/>
            <person name="Yoshizawa S."/>
            <person name="Kogure K."/>
        </authorList>
    </citation>
    <scope>NUCLEOTIDE SEQUENCE [LARGE SCALE GENOMIC DNA]</scope>
    <source>
        <strain evidence="2 3">SAORIC-165</strain>
    </source>
</reference>
<dbReference type="EMBL" id="MQWA01000001">
    <property type="protein sequence ID" value="PQJ27692.1"/>
    <property type="molecule type" value="Genomic_DNA"/>
</dbReference>
<keyword evidence="3" id="KW-1185">Reference proteome</keyword>
<dbReference type="GO" id="GO:0004622">
    <property type="term" value="F:phosphatidylcholine lysophospholipase activity"/>
    <property type="evidence" value="ECO:0007669"/>
    <property type="project" value="TreeGrafter"/>
</dbReference>
<proteinExistence type="predicted"/>
<dbReference type="Gene3D" id="3.40.50.1110">
    <property type="entry name" value="SGNH hydrolase"/>
    <property type="match status" value="1"/>
</dbReference>
<evidence type="ECO:0000313" key="2">
    <source>
        <dbReference type="EMBL" id="PQJ27692.1"/>
    </source>
</evidence>
<protein>
    <recommendedName>
        <fullName evidence="1">SGNH hydrolase-type esterase domain-containing protein</fullName>
    </recommendedName>
</protein>
<name>A0A2S7U046_9BACT</name>
<feature type="domain" description="SGNH hydrolase-type esterase" evidence="1">
    <location>
        <begin position="56"/>
        <end position="210"/>
    </location>
</feature>
<gene>
    <name evidence="2" type="ORF">BSZ32_03705</name>
</gene>
<dbReference type="InterPro" id="IPR013830">
    <property type="entry name" value="SGNH_hydro"/>
</dbReference>
<dbReference type="PANTHER" id="PTHR30383">
    <property type="entry name" value="THIOESTERASE 1/PROTEASE 1/LYSOPHOSPHOLIPASE L1"/>
    <property type="match status" value="1"/>
</dbReference>
<comment type="caution">
    <text evidence="2">The sequence shown here is derived from an EMBL/GenBank/DDBJ whole genome shotgun (WGS) entry which is preliminary data.</text>
</comment>
<dbReference type="Pfam" id="PF13472">
    <property type="entry name" value="Lipase_GDSL_2"/>
    <property type="match status" value="1"/>
</dbReference>
<evidence type="ECO:0000313" key="3">
    <source>
        <dbReference type="Proteomes" id="UP000239907"/>
    </source>
</evidence>
<organism evidence="2 3">
    <name type="scientific">Rubritalea profundi</name>
    <dbReference type="NCBI Taxonomy" id="1658618"/>
    <lineage>
        <taxon>Bacteria</taxon>
        <taxon>Pseudomonadati</taxon>
        <taxon>Verrucomicrobiota</taxon>
        <taxon>Verrucomicrobiia</taxon>
        <taxon>Verrucomicrobiales</taxon>
        <taxon>Rubritaleaceae</taxon>
        <taxon>Rubritalea</taxon>
    </lineage>
</organism>
<dbReference type="PANTHER" id="PTHR30383:SF5">
    <property type="entry name" value="SGNH HYDROLASE-TYPE ESTERASE DOMAIN-CONTAINING PROTEIN"/>
    <property type="match status" value="1"/>
</dbReference>
<dbReference type="SUPFAM" id="SSF52266">
    <property type="entry name" value="SGNH hydrolase"/>
    <property type="match status" value="1"/>
</dbReference>
<dbReference type="InterPro" id="IPR036514">
    <property type="entry name" value="SGNH_hydro_sf"/>
</dbReference>
<accession>A0A2S7U046</accession>
<dbReference type="CDD" id="cd01834">
    <property type="entry name" value="SGNH_hydrolase_like_2"/>
    <property type="match status" value="1"/>
</dbReference>
<dbReference type="RefSeq" id="WP_165788623.1">
    <property type="nucleotide sequence ID" value="NZ_MQWA01000001.1"/>
</dbReference>
<dbReference type="InterPro" id="IPR051532">
    <property type="entry name" value="Ester_Hydrolysis_Enzymes"/>
</dbReference>
<evidence type="ECO:0000259" key="1">
    <source>
        <dbReference type="Pfam" id="PF13472"/>
    </source>
</evidence>
<dbReference type="AlphaFoldDB" id="A0A2S7U046"/>
<sequence length="300" mass="33405">MLGRVLFLVTLLSIPRLEAITFKDSDVVVFLGNTVIERAQKYGHLETSVTLAAGKKNLKFRNLGWSGDSVFGHARSYFGPPKDGIGRLKADLAELKPNVVIVCYGALAAFEGDKGLPEFIAGYEGLLNMIAETANPREIVLVSPPPAESLGDPMPDMTEHNQRLAQYSNAIAELAKKRKLSFADFYTAVGTGGKGLTDNGLHFHEKGYRVIAPKFTKALGLTPPNESQLESERGGKLRETIVAKNKLFFHRWRPANETYLRLFRKHEQGNNVKELPMFDPFIAEREKEIETFRQSISTVK</sequence>
<dbReference type="Proteomes" id="UP000239907">
    <property type="component" value="Unassembled WGS sequence"/>
</dbReference>